<evidence type="ECO:0000313" key="1">
    <source>
        <dbReference type="EMBL" id="TDH18995.1"/>
    </source>
</evidence>
<name>A0A4V3A5S7_9MYCO</name>
<proteinExistence type="predicted"/>
<gene>
    <name evidence="1" type="ORF">EJ571_20655</name>
</gene>
<dbReference type="EMBL" id="RXLR01000019">
    <property type="protein sequence ID" value="TDH18995.1"/>
    <property type="molecule type" value="Genomic_DNA"/>
</dbReference>
<comment type="caution">
    <text evidence="1">The sequence shown here is derived from an EMBL/GenBank/DDBJ whole genome shotgun (WGS) entry which is preliminary data.</text>
</comment>
<accession>A0A4V3A5S7</accession>
<reference evidence="1 2" key="1">
    <citation type="journal article" date="2019" name="Sci. Rep.">
        <title>Extended insight into the Mycobacterium chelonae-abscessus complex through whole genome sequencing of Mycobacterium salmoniphilum outbreak and Mycobacterium salmoniphilum-like strains.</title>
        <authorList>
            <person name="Behra P.R.K."/>
            <person name="Das S."/>
            <person name="Pettersson B.M.F."/>
            <person name="Shirreff L."/>
            <person name="DuCote T."/>
            <person name="Jacobsson K.G."/>
            <person name="Ennis D.G."/>
            <person name="Kirsebom L.A."/>
        </authorList>
    </citation>
    <scope>NUCLEOTIDE SEQUENCE [LARGE SCALE GENOMIC DNA]</scope>
    <source>
        <strain evidence="1 2">DSM 45524</strain>
    </source>
</reference>
<evidence type="ECO:0000313" key="2">
    <source>
        <dbReference type="Proteomes" id="UP000295627"/>
    </source>
</evidence>
<sequence>MRIDDAFAVELEPDEDDPEAPTVITDVLSVDLLEGGFIQVVAPRPHKMDGHVLVDSTIYPARRVKRIDRRVYTLVVDSPGQHSQVRAGLNADGVRERITTLLTADGLDKRRIDKFVDHLLEGRWHDSFPDADFMAGKHAYRFMVYR</sequence>
<dbReference type="RefSeq" id="WP_078332475.1">
    <property type="nucleotide sequence ID" value="NZ_MAFQ01000001.1"/>
</dbReference>
<dbReference type="AlphaFoldDB" id="A0A4V3A5S7"/>
<organism evidence="1 2">
    <name type="scientific">Mycobacteroides franklinii</name>
    <dbReference type="NCBI Taxonomy" id="948102"/>
    <lineage>
        <taxon>Bacteria</taxon>
        <taxon>Bacillati</taxon>
        <taxon>Actinomycetota</taxon>
        <taxon>Actinomycetes</taxon>
        <taxon>Mycobacteriales</taxon>
        <taxon>Mycobacteriaceae</taxon>
        <taxon>Mycobacteroides</taxon>
    </lineage>
</organism>
<protein>
    <submittedName>
        <fullName evidence="1">Uncharacterized protein</fullName>
    </submittedName>
</protein>
<dbReference type="Proteomes" id="UP000295627">
    <property type="component" value="Unassembled WGS sequence"/>
</dbReference>